<protein>
    <submittedName>
        <fullName evidence="3">Uncharacterized protein</fullName>
    </submittedName>
</protein>
<dbReference type="Proteomes" id="UP001341840">
    <property type="component" value="Unassembled WGS sequence"/>
</dbReference>
<dbReference type="EMBL" id="JASCZI010060763">
    <property type="protein sequence ID" value="MED6135848.1"/>
    <property type="molecule type" value="Genomic_DNA"/>
</dbReference>
<feature type="region of interest" description="Disordered" evidence="2">
    <location>
        <begin position="137"/>
        <end position="237"/>
    </location>
</feature>
<reference evidence="3 4" key="1">
    <citation type="journal article" date="2023" name="Plants (Basel)">
        <title>Bridging the Gap: Combining Genomics and Transcriptomics Approaches to Understand Stylosanthes scabra, an Orphan Legume from the Brazilian Caatinga.</title>
        <authorList>
            <person name="Ferreira-Neto J.R.C."/>
            <person name="da Silva M.D."/>
            <person name="Binneck E."/>
            <person name="de Melo N.F."/>
            <person name="da Silva R.H."/>
            <person name="de Melo A.L.T.M."/>
            <person name="Pandolfi V."/>
            <person name="Bustamante F.O."/>
            <person name="Brasileiro-Vidal A.C."/>
            <person name="Benko-Iseppon A.M."/>
        </authorList>
    </citation>
    <scope>NUCLEOTIDE SEQUENCE [LARGE SCALE GENOMIC DNA]</scope>
    <source>
        <tissue evidence="3">Leaves</tissue>
    </source>
</reference>
<feature type="coiled-coil region" evidence="1">
    <location>
        <begin position="299"/>
        <end position="367"/>
    </location>
</feature>
<evidence type="ECO:0000256" key="1">
    <source>
        <dbReference type="SAM" id="Coils"/>
    </source>
</evidence>
<name>A0ABU6SJ73_9FABA</name>
<feature type="compositionally biased region" description="Low complexity" evidence="2">
    <location>
        <begin position="420"/>
        <end position="434"/>
    </location>
</feature>
<sequence length="454" mass="50097">MGGAFFAPLSECACILAFDRRGACFFTPINFTLLPRKRIHVLRAYQGRKLFDSFEESIQEFKWHYFKILPLPGKRRFWLDDEGAPFLWVYWNAEVDPLEALAFEFLQSLLAGLDSLLKDMEKQRRFDLLMQKMKEAEGAGPRSILPSSKAQTTASGASASNPVAPASIPATSVPPAPSVFPGPSSSASKAARKPTNATAAKPFSVEREKGVREDPAADLRQKRRKRKASEASAEEAALGHKVNPIDRAFLPDYNFRAALDAGLTNDPIREILGPLVPEQLLGTAQFLACQLTACLQVGVDNTFAAKVQLEKELAATKEQVDVLTAERDSALAAPLLHAKIKSLTEELERAEGERLYATDRMEEVEMKANVQAAELESCRSALAQERKKVRHLNPAINYSMITLDTRWDPKTKRIYNPKAEVQGQSEPVVEQPEPVVEEQHAEEVVAGKGGGCPT</sequence>
<evidence type="ECO:0000313" key="4">
    <source>
        <dbReference type="Proteomes" id="UP001341840"/>
    </source>
</evidence>
<evidence type="ECO:0000256" key="2">
    <source>
        <dbReference type="SAM" id="MobiDB-lite"/>
    </source>
</evidence>
<feature type="region of interest" description="Disordered" evidence="2">
    <location>
        <begin position="418"/>
        <end position="454"/>
    </location>
</feature>
<evidence type="ECO:0000313" key="3">
    <source>
        <dbReference type="EMBL" id="MED6135848.1"/>
    </source>
</evidence>
<accession>A0ABU6SJ73</accession>
<feature type="compositionally biased region" description="Polar residues" evidence="2">
    <location>
        <begin position="145"/>
        <end position="161"/>
    </location>
</feature>
<comment type="caution">
    <text evidence="3">The sequence shown here is derived from an EMBL/GenBank/DDBJ whole genome shotgun (WGS) entry which is preliminary data.</text>
</comment>
<keyword evidence="1" id="KW-0175">Coiled coil</keyword>
<keyword evidence="4" id="KW-1185">Reference proteome</keyword>
<feature type="compositionally biased region" description="Basic and acidic residues" evidence="2">
    <location>
        <begin position="204"/>
        <end position="220"/>
    </location>
</feature>
<proteinExistence type="predicted"/>
<gene>
    <name evidence="3" type="ORF">PIB30_050509</name>
</gene>
<organism evidence="3 4">
    <name type="scientific">Stylosanthes scabra</name>
    <dbReference type="NCBI Taxonomy" id="79078"/>
    <lineage>
        <taxon>Eukaryota</taxon>
        <taxon>Viridiplantae</taxon>
        <taxon>Streptophyta</taxon>
        <taxon>Embryophyta</taxon>
        <taxon>Tracheophyta</taxon>
        <taxon>Spermatophyta</taxon>
        <taxon>Magnoliopsida</taxon>
        <taxon>eudicotyledons</taxon>
        <taxon>Gunneridae</taxon>
        <taxon>Pentapetalae</taxon>
        <taxon>rosids</taxon>
        <taxon>fabids</taxon>
        <taxon>Fabales</taxon>
        <taxon>Fabaceae</taxon>
        <taxon>Papilionoideae</taxon>
        <taxon>50 kb inversion clade</taxon>
        <taxon>dalbergioids sensu lato</taxon>
        <taxon>Dalbergieae</taxon>
        <taxon>Pterocarpus clade</taxon>
        <taxon>Stylosanthes</taxon>
    </lineage>
</organism>